<comment type="similarity">
    <text evidence="1 10">Belongs to the complex I NDUFS4 subunit family.</text>
</comment>
<comment type="subcellular location">
    <subcellularLocation>
        <location evidence="10">Mitochondrion inner membrane</location>
        <topology evidence="10">Peripheral membrane protein</topology>
        <orientation evidence="10">Matrix side</orientation>
    </subcellularLocation>
</comment>
<keyword evidence="4 10" id="KW-0679">Respiratory chain</keyword>
<sequence>MALLLPKKLFPKFLNSHYCYQYIKFSSTSGLNKDAVLKSLDTEEDARNRIRESTIKLEAPVDVKLISGVPEEHTCYRTAKIYKPPKNALQSGTAHTHHWQIMFDTRERWKNPLMGWCSSGDPLSNLKITFCNKDDAVQFCEKKWVGMVRPTEVP</sequence>
<dbReference type="InterPro" id="IPR038532">
    <property type="entry name" value="NDUFS4-like_sf"/>
</dbReference>
<evidence type="ECO:0000256" key="9">
    <source>
        <dbReference type="ARBA" id="ARBA00023136"/>
    </source>
</evidence>
<keyword evidence="6 10" id="KW-0809">Transit peptide</keyword>
<evidence type="ECO:0000256" key="3">
    <source>
        <dbReference type="ARBA" id="ARBA00022448"/>
    </source>
</evidence>
<comment type="function">
    <text evidence="10">Accessory subunit of the mitochondrial membrane respiratory chain NADH dehydrogenase (Complex I), that is believed not to be involved in catalysis. Complex I functions in the transfer of electrons from NADH to the respiratory chain. The immediate electron acceptor for the enzyme is believed to be ubiquinone.</text>
</comment>
<name>A0ABQ9JSR6_9CUCU</name>
<evidence type="ECO:0000256" key="6">
    <source>
        <dbReference type="ARBA" id="ARBA00022946"/>
    </source>
</evidence>
<gene>
    <name evidence="11" type="ORF">NQ317_011709</name>
</gene>
<evidence type="ECO:0000256" key="8">
    <source>
        <dbReference type="ARBA" id="ARBA00023128"/>
    </source>
</evidence>
<keyword evidence="7 10" id="KW-0249">Electron transport</keyword>
<keyword evidence="5 10" id="KW-0999">Mitochondrion inner membrane</keyword>
<protein>
    <recommendedName>
        <fullName evidence="2 10">NADH dehydrogenase [ubiquinone] iron-sulfur protein 4, mitochondrial</fullName>
    </recommendedName>
</protein>
<evidence type="ECO:0000313" key="11">
    <source>
        <dbReference type="EMBL" id="KAJ8980633.1"/>
    </source>
</evidence>
<reference evidence="11" key="1">
    <citation type="journal article" date="2023" name="Insect Mol. Biol.">
        <title>Genome sequencing provides insights into the evolution of gene families encoding plant cell wall-degrading enzymes in longhorned beetles.</title>
        <authorList>
            <person name="Shin N.R."/>
            <person name="Okamura Y."/>
            <person name="Kirsch R."/>
            <person name="Pauchet Y."/>
        </authorList>
    </citation>
    <scope>NUCLEOTIDE SEQUENCE</scope>
    <source>
        <strain evidence="11">MMC_N1</strain>
    </source>
</reference>
<evidence type="ECO:0000256" key="7">
    <source>
        <dbReference type="ARBA" id="ARBA00022982"/>
    </source>
</evidence>
<comment type="caution">
    <text evidence="11">The sequence shown here is derived from an EMBL/GenBank/DDBJ whole genome shotgun (WGS) entry which is preliminary data.</text>
</comment>
<keyword evidence="9 10" id="KW-0472">Membrane</keyword>
<dbReference type="PANTHER" id="PTHR12219">
    <property type="entry name" value="NADH-UBIQUINONE OXIDOREDUCTASE"/>
    <property type="match status" value="1"/>
</dbReference>
<evidence type="ECO:0000256" key="10">
    <source>
        <dbReference type="RuleBase" id="RU367010"/>
    </source>
</evidence>
<proteinExistence type="inferred from homology"/>
<organism evidence="11 12">
    <name type="scientific">Molorchus minor</name>
    <dbReference type="NCBI Taxonomy" id="1323400"/>
    <lineage>
        <taxon>Eukaryota</taxon>
        <taxon>Metazoa</taxon>
        <taxon>Ecdysozoa</taxon>
        <taxon>Arthropoda</taxon>
        <taxon>Hexapoda</taxon>
        <taxon>Insecta</taxon>
        <taxon>Pterygota</taxon>
        <taxon>Neoptera</taxon>
        <taxon>Endopterygota</taxon>
        <taxon>Coleoptera</taxon>
        <taxon>Polyphaga</taxon>
        <taxon>Cucujiformia</taxon>
        <taxon>Chrysomeloidea</taxon>
        <taxon>Cerambycidae</taxon>
        <taxon>Lamiinae</taxon>
        <taxon>Monochamini</taxon>
        <taxon>Molorchus</taxon>
    </lineage>
</organism>
<dbReference type="Proteomes" id="UP001162164">
    <property type="component" value="Unassembled WGS sequence"/>
</dbReference>
<evidence type="ECO:0000256" key="4">
    <source>
        <dbReference type="ARBA" id="ARBA00022660"/>
    </source>
</evidence>
<accession>A0ABQ9JSR6</accession>
<dbReference type="PANTHER" id="PTHR12219:SF8">
    <property type="entry name" value="NADH DEHYDROGENASE [UBIQUINONE] IRON-SULFUR PROTEIN 4, MITOCHONDRIAL"/>
    <property type="match status" value="1"/>
</dbReference>
<evidence type="ECO:0000313" key="12">
    <source>
        <dbReference type="Proteomes" id="UP001162164"/>
    </source>
</evidence>
<dbReference type="InterPro" id="IPR006885">
    <property type="entry name" value="NADH_UbQ_FeS_4_mit-like"/>
</dbReference>
<dbReference type="EMBL" id="JAPWTJ010000248">
    <property type="protein sequence ID" value="KAJ8980633.1"/>
    <property type="molecule type" value="Genomic_DNA"/>
</dbReference>
<keyword evidence="3 10" id="KW-0813">Transport</keyword>
<dbReference type="Pfam" id="PF04800">
    <property type="entry name" value="NDUS4"/>
    <property type="match status" value="1"/>
</dbReference>
<evidence type="ECO:0000256" key="5">
    <source>
        <dbReference type="ARBA" id="ARBA00022792"/>
    </source>
</evidence>
<keyword evidence="12" id="KW-1185">Reference proteome</keyword>
<evidence type="ECO:0000256" key="1">
    <source>
        <dbReference type="ARBA" id="ARBA00005882"/>
    </source>
</evidence>
<keyword evidence="8 10" id="KW-0496">Mitochondrion</keyword>
<dbReference type="Gene3D" id="3.30.160.190">
    <property type="entry name" value="atu1810 like domain"/>
    <property type="match status" value="1"/>
</dbReference>
<evidence type="ECO:0000256" key="2">
    <source>
        <dbReference type="ARBA" id="ARBA00015796"/>
    </source>
</evidence>